<feature type="transmembrane region" description="Helical" evidence="8">
    <location>
        <begin position="355"/>
        <end position="373"/>
    </location>
</feature>
<dbReference type="Pfam" id="PF07281">
    <property type="entry name" value="INSIG"/>
    <property type="match status" value="1"/>
</dbReference>
<feature type="transmembrane region" description="Helical" evidence="8">
    <location>
        <begin position="254"/>
        <end position="272"/>
    </location>
</feature>
<feature type="transmembrane region" description="Helical" evidence="8">
    <location>
        <begin position="330"/>
        <end position="349"/>
    </location>
</feature>
<dbReference type="AlphaFoldDB" id="J3NIF0"/>
<reference evidence="10" key="4">
    <citation type="journal article" date="2015" name="G3 (Bethesda)">
        <title>Genome sequences of three phytopathogenic species of the Magnaporthaceae family of fungi.</title>
        <authorList>
            <person name="Okagaki L.H."/>
            <person name="Nunes C.C."/>
            <person name="Sailsbery J."/>
            <person name="Clay B."/>
            <person name="Brown D."/>
            <person name="John T."/>
            <person name="Oh Y."/>
            <person name="Young N."/>
            <person name="Fitzgerald M."/>
            <person name="Haas B.J."/>
            <person name="Zeng Q."/>
            <person name="Young S."/>
            <person name="Adiconis X."/>
            <person name="Fan L."/>
            <person name="Levin J.Z."/>
            <person name="Mitchell T.K."/>
            <person name="Okubara P.A."/>
            <person name="Farman M.L."/>
            <person name="Kohn L.M."/>
            <person name="Birren B."/>
            <person name="Ma L.-J."/>
            <person name="Dean R.A."/>
        </authorList>
    </citation>
    <scope>NUCLEOTIDE SEQUENCE</scope>
    <source>
        <strain evidence="10">R3-111a-1</strain>
    </source>
</reference>
<evidence type="ECO:0000313" key="11">
    <source>
        <dbReference type="Proteomes" id="UP000006039"/>
    </source>
</evidence>
<feature type="compositionally biased region" description="Polar residues" evidence="7">
    <location>
        <begin position="66"/>
        <end position="83"/>
    </location>
</feature>
<dbReference type="GeneID" id="20341489"/>
<dbReference type="PANTHER" id="PTHR15301">
    <property type="entry name" value="INSULIN-INDUCED GENE 1"/>
    <property type="match status" value="1"/>
</dbReference>
<reference evidence="9" key="2">
    <citation type="submission" date="2010-07" db="EMBL/GenBank/DDBJ databases">
        <authorList>
            <consortium name="The Broad Institute Genome Sequencing Platform"/>
            <consortium name="Broad Institute Genome Sequencing Center for Infectious Disease"/>
            <person name="Ma L.-J."/>
            <person name="Dead R."/>
            <person name="Young S."/>
            <person name="Zeng Q."/>
            <person name="Koehrsen M."/>
            <person name="Alvarado L."/>
            <person name="Berlin A."/>
            <person name="Chapman S.B."/>
            <person name="Chen Z."/>
            <person name="Freedman E."/>
            <person name="Gellesch M."/>
            <person name="Goldberg J."/>
            <person name="Griggs A."/>
            <person name="Gujja S."/>
            <person name="Heilman E.R."/>
            <person name="Heiman D."/>
            <person name="Hepburn T."/>
            <person name="Howarth C."/>
            <person name="Jen D."/>
            <person name="Larson L."/>
            <person name="Mehta T."/>
            <person name="Neiman D."/>
            <person name="Pearson M."/>
            <person name="Roberts A."/>
            <person name="Saif S."/>
            <person name="Shea T."/>
            <person name="Shenoy N."/>
            <person name="Sisk P."/>
            <person name="Stolte C."/>
            <person name="Sykes S."/>
            <person name="Walk T."/>
            <person name="White J."/>
            <person name="Yandava C."/>
            <person name="Haas B."/>
            <person name="Nusbaum C."/>
            <person name="Birren B."/>
        </authorList>
    </citation>
    <scope>NUCLEOTIDE SEQUENCE</scope>
    <source>
        <strain evidence="9">R3-111a-1</strain>
    </source>
</reference>
<evidence type="ECO:0000256" key="5">
    <source>
        <dbReference type="ARBA" id="ARBA00022989"/>
    </source>
</evidence>
<evidence type="ECO:0000256" key="4">
    <source>
        <dbReference type="ARBA" id="ARBA00022824"/>
    </source>
</evidence>
<dbReference type="Proteomes" id="UP000006039">
    <property type="component" value="Unassembled WGS sequence"/>
</dbReference>
<accession>J3NIF0</accession>
<dbReference type="OrthoDB" id="205546at2759"/>
<keyword evidence="4" id="KW-0256">Endoplasmic reticulum</keyword>
<evidence type="ECO:0000256" key="8">
    <source>
        <dbReference type="SAM" id="Phobius"/>
    </source>
</evidence>
<feature type="transmembrane region" description="Helical" evidence="8">
    <location>
        <begin position="199"/>
        <end position="222"/>
    </location>
</feature>
<feature type="region of interest" description="Disordered" evidence="7">
    <location>
        <begin position="1"/>
        <end position="83"/>
    </location>
</feature>
<dbReference type="GO" id="GO:0005789">
    <property type="term" value="C:endoplasmic reticulum membrane"/>
    <property type="evidence" value="ECO:0007669"/>
    <property type="project" value="UniProtKB-SubCell"/>
</dbReference>
<keyword evidence="5 8" id="KW-1133">Transmembrane helix</keyword>
<dbReference type="VEuPathDB" id="FungiDB:GGTG_01031"/>
<evidence type="ECO:0000256" key="1">
    <source>
        <dbReference type="ARBA" id="ARBA00004477"/>
    </source>
</evidence>
<dbReference type="HOGENOM" id="CLU_039316_1_0_1"/>
<evidence type="ECO:0008006" key="12">
    <source>
        <dbReference type="Google" id="ProtNLM"/>
    </source>
</evidence>
<reference evidence="10" key="5">
    <citation type="submission" date="2018-04" db="UniProtKB">
        <authorList>
            <consortium name="EnsemblFungi"/>
        </authorList>
    </citation>
    <scope>IDENTIFICATION</scope>
    <source>
        <strain evidence="10">R3-111a-1</strain>
    </source>
</reference>
<dbReference type="PANTHER" id="PTHR15301:SF3">
    <property type="entry name" value="PROTEIN NSG1-RELATED"/>
    <property type="match status" value="1"/>
</dbReference>
<evidence type="ECO:0000256" key="6">
    <source>
        <dbReference type="ARBA" id="ARBA00023136"/>
    </source>
</evidence>
<protein>
    <recommendedName>
        <fullName evidence="12">INSIG domain-containing protein</fullName>
    </recommendedName>
</protein>
<keyword evidence="3 8" id="KW-0812">Transmembrane</keyword>
<evidence type="ECO:0000256" key="2">
    <source>
        <dbReference type="ARBA" id="ARBA00007475"/>
    </source>
</evidence>
<organism evidence="9">
    <name type="scientific">Gaeumannomyces tritici (strain R3-111a-1)</name>
    <name type="common">Wheat and barley take-all root rot fungus</name>
    <name type="synonym">Gaeumannomyces graminis var. tritici</name>
    <dbReference type="NCBI Taxonomy" id="644352"/>
    <lineage>
        <taxon>Eukaryota</taxon>
        <taxon>Fungi</taxon>
        <taxon>Dikarya</taxon>
        <taxon>Ascomycota</taxon>
        <taxon>Pezizomycotina</taxon>
        <taxon>Sordariomycetes</taxon>
        <taxon>Sordariomycetidae</taxon>
        <taxon>Magnaporthales</taxon>
        <taxon>Magnaporthaceae</taxon>
        <taxon>Gaeumannomyces</taxon>
    </lineage>
</organism>
<dbReference type="STRING" id="644352.J3NIF0"/>
<comment type="subcellular location">
    <subcellularLocation>
        <location evidence="1">Endoplasmic reticulum membrane</location>
        <topology evidence="1">Multi-pass membrane protein</topology>
    </subcellularLocation>
</comment>
<feature type="region of interest" description="Disordered" evidence="7">
    <location>
        <begin position="283"/>
        <end position="302"/>
    </location>
</feature>
<proteinExistence type="inferred from homology"/>
<evidence type="ECO:0000256" key="3">
    <source>
        <dbReference type="ARBA" id="ARBA00022692"/>
    </source>
</evidence>
<dbReference type="EnsemblFungi" id="EJT81043">
    <property type="protein sequence ID" value="EJT81043"/>
    <property type="gene ID" value="GGTG_01031"/>
</dbReference>
<reference evidence="9" key="3">
    <citation type="submission" date="2010-09" db="EMBL/GenBank/DDBJ databases">
        <title>Annotation of Gaeumannomyces graminis var. tritici R3-111a-1.</title>
        <authorList>
            <consortium name="The Broad Institute Genome Sequencing Platform"/>
            <person name="Ma L.-J."/>
            <person name="Dead R."/>
            <person name="Young S.K."/>
            <person name="Zeng Q."/>
            <person name="Gargeya S."/>
            <person name="Fitzgerald M."/>
            <person name="Haas B."/>
            <person name="Abouelleil A."/>
            <person name="Alvarado L."/>
            <person name="Arachchi H.M."/>
            <person name="Berlin A."/>
            <person name="Brown A."/>
            <person name="Chapman S.B."/>
            <person name="Chen Z."/>
            <person name="Dunbar C."/>
            <person name="Freedman E."/>
            <person name="Gearin G."/>
            <person name="Gellesch M."/>
            <person name="Goldberg J."/>
            <person name="Griggs A."/>
            <person name="Gujja S."/>
            <person name="Heiman D."/>
            <person name="Howarth C."/>
            <person name="Larson L."/>
            <person name="Lui A."/>
            <person name="MacDonald P.J.P."/>
            <person name="Mehta T."/>
            <person name="Montmayeur A."/>
            <person name="Murphy C."/>
            <person name="Neiman D."/>
            <person name="Pearson M."/>
            <person name="Priest M."/>
            <person name="Roberts A."/>
            <person name="Saif S."/>
            <person name="Shea T."/>
            <person name="Shenoy N."/>
            <person name="Sisk P."/>
            <person name="Stolte C."/>
            <person name="Sykes S."/>
            <person name="Yandava C."/>
            <person name="Wortman J."/>
            <person name="Nusbaum C."/>
            <person name="Birren B."/>
        </authorList>
    </citation>
    <scope>NUCLEOTIDE SEQUENCE</scope>
    <source>
        <strain evidence="9">R3-111a-1</strain>
    </source>
</reference>
<feature type="transmembrane region" description="Helical" evidence="8">
    <location>
        <begin position="306"/>
        <end position="323"/>
    </location>
</feature>
<feature type="compositionally biased region" description="Basic and acidic residues" evidence="7">
    <location>
        <begin position="132"/>
        <end position="143"/>
    </location>
</feature>
<comment type="similarity">
    <text evidence="2">Belongs to the INSIG family.</text>
</comment>
<feature type="region of interest" description="Disordered" evidence="7">
    <location>
        <begin position="97"/>
        <end position="143"/>
    </location>
</feature>
<keyword evidence="6 8" id="KW-0472">Membrane</keyword>
<dbReference type="GO" id="GO:0016126">
    <property type="term" value="P:sterol biosynthetic process"/>
    <property type="evidence" value="ECO:0007669"/>
    <property type="project" value="TreeGrafter"/>
</dbReference>
<evidence type="ECO:0000313" key="9">
    <source>
        <dbReference type="EMBL" id="EJT81043.1"/>
    </source>
</evidence>
<dbReference type="InterPro" id="IPR025929">
    <property type="entry name" value="INSIG_fam"/>
</dbReference>
<dbReference type="RefSeq" id="XP_009217052.1">
    <property type="nucleotide sequence ID" value="XM_009218788.1"/>
</dbReference>
<keyword evidence="11" id="KW-1185">Reference proteome</keyword>
<sequence>MPADSTPPVIVRPIPRRPFNLNFTSATPPDEDSSPSPGPRRPADDGSLSPLHARDYARPQFLRSGGPSNVPSEPGSASISRAQSIMNLTSSTLFGIYSPTTTGPGPGRGFGSSYTYNDRDESGTPWGAGAESPREHDPEERDRNEALDRLRERLGVPPKSHTRGPAAAATYAMPLSPALPPEPRAPAADPAVPTSRSGLVLSLAAKVVLLFALGVGYGMLVCRLQDEHGSGMHHEGRQSGGSFFPAKGSQDSRYVAFWGFSGVLLGSLLPWFDHFWDRTFGSDRQPAPGHAPEGAESDSTRPDTDWALVIRGVGAFAGIVFAIRKLPWASTMQVSLTLALVNPFLWYLIDRSKSGFTLASAVGVVGTAVIAGVDPGMMPTPTGYSSGLAHDDGSGPSWAEPLGSHAAVETGIWMLSVLFCSCVCFGNIGRRLALSTSSPARGRWGGVK</sequence>
<reference evidence="11" key="1">
    <citation type="submission" date="2010-07" db="EMBL/GenBank/DDBJ databases">
        <title>The genome sequence of Gaeumannomyces graminis var. tritici strain R3-111a-1.</title>
        <authorList>
            <consortium name="The Broad Institute Genome Sequencing Platform"/>
            <person name="Ma L.-J."/>
            <person name="Dead R."/>
            <person name="Young S."/>
            <person name="Zeng Q."/>
            <person name="Koehrsen M."/>
            <person name="Alvarado L."/>
            <person name="Berlin A."/>
            <person name="Chapman S.B."/>
            <person name="Chen Z."/>
            <person name="Freedman E."/>
            <person name="Gellesch M."/>
            <person name="Goldberg J."/>
            <person name="Griggs A."/>
            <person name="Gujja S."/>
            <person name="Heilman E.R."/>
            <person name="Heiman D."/>
            <person name="Hepburn T."/>
            <person name="Howarth C."/>
            <person name="Jen D."/>
            <person name="Larson L."/>
            <person name="Mehta T."/>
            <person name="Neiman D."/>
            <person name="Pearson M."/>
            <person name="Roberts A."/>
            <person name="Saif S."/>
            <person name="Shea T."/>
            <person name="Shenoy N."/>
            <person name="Sisk P."/>
            <person name="Stolte C."/>
            <person name="Sykes S."/>
            <person name="Walk T."/>
            <person name="White J."/>
            <person name="Yandava C."/>
            <person name="Haas B."/>
            <person name="Nusbaum C."/>
            <person name="Birren B."/>
        </authorList>
    </citation>
    <scope>NUCLEOTIDE SEQUENCE [LARGE SCALE GENOMIC DNA]</scope>
    <source>
        <strain evidence="11">R3-111a-1</strain>
    </source>
</reference>
<gene>
    <name evidence="10" type="primary">20341489</name>
    <name evidence="9" type="ORF">GGTG_01031</name>
</gene>
<dbReference type="EMBL" id="GL385395">
    <property type="protein sequence ID" value="EJT81043.1"/>
    <property type="molecule type" value="Genomic_DNA"/>
</dbReference>
<evidence type="ECO:0000256" key="7">
    <source>
        <dbReference type="SAM" id="MobiDB-lite"/>
    </source>
</evidence>
<dbReference type="eggNOG" id="ENOG502S4EI">
    <property type="taxonomic scope" value="Eukaryota"/>
</dbReference>
<evidence type="ECO:0000313" key="10">
    <source>
        <dbReference type="EnsemblFungi" id="EJT81043"/>
    </source>
</evidence>
<name>J3NIF0_GAET3</name>